<evidence type="ECO:0000313" key="2">
    <source>
        <dbReference type="EMBL" id="CAB3230298.1"/>
    </source>
</evidence>
<gene>
    <name evidence="2" type="ORF">APLA_LOCUS4523</name>
</gene>
<dbReference type="EMBL" id="CADEBD010000288">
    <property type="protein sequence ID" value="CAB3230298.1"/>
    <property type="molecule type" value="Genomic_DNA"/>
</dbReference>
<dbReference type="Proteomes" id="UP000494256">
    <property type="component" value="Unassembled WGS sequence"/>
</dbReference>
<evidence type="ECO:0000313" key="3">
    <source>
        <dbReference type="Proteomes" id="UP000494256"/>
    </source>
</evidence>
<feature type="signal peptide" evidence="1">
    <location>
        <begin position="1"/>
        <end position="19"/>
    </location>
</feature>
<name>A0A8S0ZB17_ARCPL</name>
<dbReference type="OrthoDB" id="6625994at2759"/>
<comment type="caution">
    <text evidence="2">The sequence shown here is derived from an EMBL/GenBank/DDBJ whole genome shotgun (WGS) entry which is preliminary data.</text>
</comment>
<proteinExistence type="predicted"/>
<reference evidence="2 3" key="1">
    <citation type="submission" date="2020-04" db="EMBL/GenBank/DDBJ databases">
        <authorList>
            <person name="Wallbank WR R."/>
            <person name="Pardo Diaz C."/>
            <person name="Kozak K."/>
            <person name="Martin S."/>
            <person name="Jiggins C."/>
            <person name="Moest M."/>
            <person name="Warren A I."/>
            <person name="Byers J.R.P. K."/>
            <person name="Montejo-Kovacevich G."/>
            <person name="Yen C E."/>
        </authorList>
    </citation>
    <scope>NUCLEOTIDE SEQUENCE [LARGE SCALE GENOMIC DNA]</scope>
</reference>
<evidence type="ECO:0008006" key="4">
    <source>
        <dbReference type="Google" id="ProtNLM"/>
    </source>
</evidence>
<evidence type="ECO:0000256" key="1">
    <source>
        <dbReference type="SAM" id="SignalP"/>
    </source>
</evidence>
<sequence length="110" mass="12084">MFGIRKLVVLLKVMKWACALVPIKPFKKGTIAPVCTSTEGLVHNEHLNAVNMRMITSRFQVKLMSACACGAAMCSAQVFVSSGERCAVSLFLPTRVFVVTWVHLQTLASR</sequence>
<dbReference type="AlphaFoldDB" id="A0A8S0ZB17"/>
<keyword evidence="1" id="KW-0732">Signal</keyword>
<feature type="chain" id="PRO_5035864368" description="Secreted protein" evidence="1">
    <location>
        <begin position="20"/>
        <end position="110"/>
    </location>
</feature>
<protein>
    <recommendedName>
        <fullName evidence="4">Secreted protein</fullName>
    </recommendedName>
</protein>
<accession>A0A8S0ZB17</accession>
<organism evidence="2 3">
    <name type="scientific">Arctia plantaginis</name>
    <name type="common">Wood tiger moth</name>
    <name type="synonym">Phalaena plantaginis</name>
    <dbReference type="NCBI Taxonomy" id="874455"/>
    <lineage>
        <taxon>Eukaryota</taxon>
        <taxon>Metazoa</taxon>
        <taxon>Ecdysozoa</taxon>
        <taxon>Arthropoda</taxon>
        <taxon>Hexapoda</taxon>
        <taxon>Insecta</taxon>
        <taxon>Pterygota</taxon>
        <taxon>Neoptera</taxon>
        <taxon>Endopterygota</taxon>
        <taxon>Lepidoptera</taxon>
        <taxon>Glossata</taxon>
        <taxon>Ditrysia</taxon>
        <taxon>Noctuoidea</taxon>
        <taxon>Erebidae</taxon>
        <taxon>Arctiinae</taxon>
        <taxon>Arctia</taxon>
    </lineage>
</organism>